<comment type="caution">
    <text evidence="2">The sequence shown here is derived from an EMBL/GenBank/DDBJ whole genome shotgun (WGS) entry which is preliminary data.</text>
</comment>
<feature type="compositionally biased region" description="Acidic residues" evidence="1">
    <location>
        <begin position="251"/>
        <end position="264"/>
    </location>
</feature>
<evidence type="ECO:0000256" key="1">
    <source>
        <dbReference type="SAM" id="MobiDB-lite"/>
    </source>
</evidence>
<keyword evidence="3" id="KW-1185">Reference proteome</keyword>
<reference evidence="2 3" key="1">
    <citation type="submission" date="2019-04" db="EMBL/GenBank/DDBJ databases">
        <title>Streptomyces sp. nov. Bv016 isolated from bark of Buahinia variegata.</title>
        <authorList>
            <person name="Kanchanasin P."/>
            <person name="Tanasupawat S."/>
            <person name="Yuki M."/>
            <person name="Kudo T."/>
        </authorList>
    </citation>
    <scope>NUCLEOTIDE SEQUENCE [LARGE SCALE GENOMIC DNA]</scope>
    <source>
        <strain evidence="2 3">Bv016</strain>
    </source>
</reference>
<dbReference type="Proteomes" id="UP000298159">
    <property type="component" value="Unassembled WGS sequence"/>
</dbReference>
<sequence length="264" mass="29239">MSMPSSSWTTDVFGKHAVEARRRVGQGLRNMQANAQAAQEQGASRTTRVYGTSRYENQYERLQDELKKVPGARAVKPFGFSYELMLIGNGLLYPFRYSKTKSDVRSARIPSQSRLVQELFTFAPEPKHTQDPFDLDFGPTVPITEPRGALATIPQGTQLVLVPFACNASELLEAYWGIAALGMNRQLEWATSPEPLHLPQEVTSYTLRPISVPNQFTAHTSFADGIEPTLTLSSRTASDQALHVPAQTEAEPVEDQTSEDDATH</sequence>
<organism evidence="2 3">
    <name type="scientific">Streptomyces bauhiniae</name>
    <dbReference type="NCBI Taxonomy" id="2340725"/>
    <lineage>
        <taxon>Bacteria</taxon>
        <taxon>Bacillati</taxon>
        <taxon>Actinomycetota</taxon>
        <taxon>Actinomycetes</taxon>
        <taxon>Kitasatosporales</taxon>
        <taxon>Streptomycetaceae</taxon>
        <taxon>Streptomyces</taxon>
    </lineage>
</organism>
<dbReference type="GeneID" id="95446358"/>
<feature type="region of interest" description="Disordered" evidence="1">
    <location>
        <begin position="235"/>
        <end position="264"/>
    </location>
</feature>
<gene>
    <name evidence="2" type="ORF">E5083_01920</name>
</gene>
<accession>A0A4Z1DEQ3</accession>
<evidence type="ECO:0000313" key="3">
    <source>
        <dbReference type="Proteomes" id="UP000298159"/>
    </source>
</evidence>
<dbReference type="AlphaFoldDB" id="A0A4Z1DEQ3"/>
<evidence type="ECO:0000313" key="2">
    <source>
        <dbReference type="EMBL" id="TGN81304.1"/>
    </source>
</evidence>
<dbReference type="RefSeq" id="WP_135783833.1">
    <property type="nucleotide sequence ID" value="NZ_SRRT01000001.1"/>
</dbReference>
<protein>
    <submittedName>
        <fullName evidence="2">Uncharacterized protein</fullName>
    </submittedName>
</protein>
<proteinExistence type="predicted"/>
<dbReference type="EMBL" id="SRRT01000001">
    <property type="protein sequence ID" value="TGN81304.1"/>
    <property type="molecule type" value="Genomic_DNA"/>
</dbReference>
<name>A0A4Z1DEQ3_9ACTN</name>